<keyword evidence="2" id="KW-1185">Reference proteome</keyword>
<organism evidence="1 2">
    <name type="scientific">Corchorus capsularis</name>
    <name type="common">Jute</name>
    <dbReference type="NCBI Taxonomy" id="210143"/>
    <lineage>
        <taxon>Eukaryota</taxon>
        <taxon>Viridiplantae</taxon>
        <taxon>Streptophyta</taxon>
        <taxon>Embryophyta</taxon>
        <taxon>Tracheophyta</taxon>
        <taxon>Spermatophyta</taxon>
        <taxon>Magnoliopsida</taxon>
        <taxon>eudicotyledons</taxon>
        <taxon>Gunneridae</taxon>
        <taxon>Pentapetalae</taxon>
        <taxon>rosids</taxon>
        <taxon>malvids</taxon>
        <taxon>Malvales</taxon>
        <taxon>Malvaceae</taxon>
        <taxon>Grewioideae</taxon>
        <taxon>Apeibeae</taxon>
        <taxon>Corchorus</taxon>
    </lineage>
</organism>
<dbReference type="Gramene" id="OMO84968">
    <property type="protein sequence ID" value="OMO84968"/>
    <property type="gene ID" value="CCACVL1_10525"/>
</dbReference>
<proteinExistence type="predicted"/>
<reference evidence="1 2" key="1">
    <citation type="submission" date="2013-09" db="EMBL/GenBank/DDBJ databases">
        <title>Corchorus capsularis genome sequencing.</title>
        <authorList>
            <person name="Alam M."/>
            <person name="Haque M.S."/>
            <person name="Islam M.S."/>
            <person name="Emdad E.M."/>
            <person name="Islam M.M."/>
            <person name="Ahmed B."/>
            <person name="Halim A."/>
            <person name="Hossen Q.M.M."/>
            <person name="Hossain M.Z."/>
            <person name="Ahmed R."/>
            <person name="Khan M.M."/>
            <person name="Islam R."/>
            <person name="Rashid M.M."/>
            <person name="Khan S.A."/>
            <person name="Rahman M.S."/>
            <person name="Alam M."/>
        </authorList>
    </citation>
    <scope>NUCLEOTIDE SEQUENCE [LARGE SCALE GENOMIC DNA]</scope>
    <source>
        <strain evidence="2">cv. CVL-1</strain>
        <tissue evidence="1">Whole seedling</tissue>
    </source>
</reference>
<evidence type="ECO:0000313" key="2">
    <source>
        <dbReference type="Proteomes" id="UP000188268"/>
    </source>
</evidence>
<sequence>MVPQHSNLNDLVFLTRLTGFNTSISKKLLDPT</sequence>
<protein>
    <submittedName>
        <fullName evidence="1">Uncharacterized protein</fullName>
    </submittedName>
</protein>
<dbReference type="AlphaFoldDB" id="A0A1R3IQV5"/>
<gene>
    <name evidence="1" type="ORF">CCACVL1_10525</name>
</gene>
<accession>A0A1R3IQV5</accession>
<name>A0A1R3IQV5_COCAP</name>
<comment type="caution">
    <text evidence="1">The sequence shown here is derived from an EMBL/GenBank/DDBJ whole genome shotgun (WGS) entry which is preliminary data.</text>
</comment>
<evidence type="ECO:0000313" key="1">
    <source>
        <dbReference type="EMBL" id="OMO84968.1"/>
    </source>
</evidence>
<dbReference type="Proteomes" id="UP000188268">
    <property type="component" value="Unassembled WGS sequence"/>
</dbReference>
<dbReference type="EMBL" id="AWWV01009655">
    <property type="protein sequence ID" value="OMO84968.1"/>
    <property type="molecule type" value="Genomic_DNA"/>
</dbReference>